<evidence type="ECO:0000313" key="9">
    <source>
        <dbReference type="Proteomes" id="UP001497497"/>
    </source>
</evidence>
<feature type="domain" description="EF-hand" evidence="7">
    <location>
        <begin position="130"/>
        <end position="165"/>
    </location>
</feature>
<dbReference type="CDD" id="cd00051">
    <property type="entry name" value="EFh"/>
    <property type="match status" value="1"/>
</dbReference>
<feature type="compositionally biased region" description="Basic and acidic residues" evidence="6">
    <location>
        <begin position="260"/>
        <end position="301"/>
    </location>
</feature>
<name>A0AAV2IE89_LYMST</name>
<proteinExistence type="predicted"/>
<dbReference type="InterPro" id="IPR011992">
    <property type="entry name" value="EF-hand-dom_pair"/>
</dbReference>
<keyword evidence="3" id="KW-0677">Repeat</keyword>
<keyword evidence="2" id="KW-0479">Metal-binding</keyword>
<dbReference type="Proteomes" id="UP001497497">
    <property type="component" value="Unassembled WGS sequence"/>
</dbReference>
<evidence type="ECO:0000259" key="7">
    <source>
        <dbReference type="PROSITE" id="PS50222"/>
    </source>
</evidence>
<feature type="region of interest" description="Disordered" evidence="6">
    <location>
        <begin position="178"/>
        <end position="303"/>
    </location>
</feature>
<keyword evidence="9" id="KW-1185">Reference proteome</keyword>
<dbReference type="EMBL" id="CAXITT010000689">
    <property type="protein sequence ID" value="CAL1545221.1"/>
    <property type="molecule type" value="Genomic_DNA"/>
</dbReference>
<dbReference type="Pfam" id="PF13202">
    <property type="entry name" value="EF-hand_5"/>
    <property type="match status" value="1"/>
</dbReference>
<dbReference type="GO" id="GO:0098797">
    <property type="term" value="C:plasma membrane protein complex"/>
    <property type="evidence" value="ECO:0007669"/>
    <property type="project" value="TreeGrafter"/>
</dbReference>
<dbReference type="PANTHER" id="PTHR46819">
    <property type="entry name" value="EF-HAND CALCIUM-BINDING DOMAIN-CONTAINING PROTEIN 7"/>
    <property type="match status" value="1"/>
</dbReference>
<dbReference type="GO" id="GO:1903569">
    <property type="term" value="P:positive regulation of protein localization to ciliary membrane"/>
    <property type="evidence" value="ECO:0007669"/>
    <property type="project" value="TreeGrafter"/>
</dbReference>
<dbReference type="InterPro" id="IPR052266">
    <property type="entry name" value="Miro-EF-hand_domain"/>
</dbReference>
<evidence type="ECO:0000256" key="4">
    <source>
        <dbReference type="ARBA" id="ARBA00022837"/>
    </source>
</evidence>
<dbReference type="PANTHER" id="PTHR46819:SF1">
    <property type="entry name" value="EF-HAND CALCIUM-BINDING DOMAIN-CONTAINING PROTEIN 7"/>
    <property type="match status" value="1"/>
</dbReference>
<dbReference type="Pfam" id="PF13499">
    <property type="entry name" value="EF-hand_7"/>
    <property type="match status" value="1"/>
</dbReference>
<evidence type="ECO:0000256" key="2">
    <source>
        <dbReference type="ARBA" id="ARBA00022723"/>
    </source>
</evidence>
<dbReference type="InterPro" id="IPR002048">
    <property type="entry name" value="EF_hand_dom"/>
</dbReference>
<dbReference type="AlphaFoldDB" id="A0AAV2IE89"/>
<evidence type="ECO:0000256" key="3">
    <source>
        <dbReference type="ARBA" id="ARBA00022737"/>
    </source>
</evidence>
<evidence type="ECO:0000256" key="5">
    <source>
        <dbReference type="ARBA" id="ARBA00023136"/>
    </source>
</evidence>
<reference evidence="8 9" key="1">
    <citation type="submission" date="2024-04" db="EMBL/GenBank/DDBJ databases">
        <authorList>
            <consortium name="Genoscope - CEA"/>
            <person name="William W."/>
        </authorList>
    </citation>
    <scope>NUCLEOTIDE SEQUENCE [LARGE SCALE GENOMIC DNA]</scope>
</reference>
<feature type="domain" description="EF-hand" evidence="7">
    <location>
        <begin position="94"/>
        <end position="129"/>
    </location>
</feature>
<comment type="caution">
    <text evidence="8">The sequence shown here is derived from an EMBL/GenBank/DDBJ whole genome shotgun (WGS) entry which is preliminary data.</text>
</comment>
<dbReference type="PROSITE" id="PS00018">
    <property type="entry name" value="EF_HAND_1"/>
    <property type="match status" value="3"/>
</dbReference>
<dbReference type="Gene3D" id="1.10.238.10">
    <property type="entry name" value="EF-hand"/>
    <property type="match status" value="2"/>
</dbReference>
<feature type="domain" description="EF-hand" evidence="7">
    <location>
        <begin position="433"/>
        <end position="468"/>
    </location>
</feature>
<dbReference type="InterPro" id="IPR018247">
    <property type="entry name" value="EF_Hand_1_Ca_BS"/>
</dbReference>
<dbReference type="SUPFAM" id="SSF47473">
    <property type="entry name" value="EF-hand"/>
    <property type="match status" value="2"/>
</dbReference>
<sequence>MSTQRRSSRPTSAASYASRVGQTDNELKLECRAAFLGHYDDIREKIESKENLILLLQETGRNPTAKTISKYWTSKIESMTFDDFVDVCSREPVTTEEDLMKAFRKIDINGDGYISLDELLKIMTTRGEKMSRAEVKELIDEVDENKDGKLDYKEFAQMVLTTTKEYKKLALKSLEKKEKLKRRDGDVTPRRDMDDLSLGSQLSIQSSSSDMRRLSPDSSPEPSPDRRVSKHSIKNANSQERRLSKQSISGSGLDDVISVRSERRLSTRSHLTNDDTLKSSPRPGKDARPKSASKGGREPSNLHEWTSIHSKGSFFLDEESIISHYYNLKLTEDTDALITIQPLKIGESGVSLDGTVVDTALFILNKENNSFVAFTDSKDSKGKYSVHTSLSKGSYLLIPFTTGCRLKSKTQTGIKEAKLITKDKDDKIVLTRAFKKALEDIFEMADLDGNGLLSREEFNWYNLRTSGEEVADEEWQVVEDNIELERGEITRPGFIKLNEMEADDNDGDTDDLWITLTTMGFTKSLLLDEACPFLLKVYTQDCDDPKLKVLGLESHQEKIEKVVCDFAMAKGEATKVKGMKDLTMYQYTNDHRAIIVIDNKSKSKVKMSLDCSKRRGLVSHTGSLVATVTVPPQTAVVGHHILPLDDGGEFSVVCEESMLK</sequence>
<accession>A0AAV2IE89</accession>
<protein>
    <recommendedName>
        <fullName evidence="7">EF-hand domain-containing protein</fullName>
    </recommendedName>
</protein>
<organism evidence="8 9">
    <name type="scientific">Lymnaea stagnalis</name>
    <name type="common">Great pond snail</name>
    <name type="synonym">Helix stagnalis</name>
    <dbReference type="NCBI Taxonomy" id="6523"/>
    <lineage>
        <taxon>Eukaryota</taxon>
        <taxon>Metazoa</taxon>
        <taxon>Spiralia</taxon>
        <taxon>Lophotrochozoa</taxon>
        <taxon>Mollusca</taxon>
        <taxon>Gastropoda</taxon>
        <taxon>Heterobranchia</taxon>
        <taxon>Euthyneura</taxon>
        <taxon>Panpulmonata</taxon>
        <taxon>Hygrophila</taxon>
        <taxon>Lymnaeoidea</taxon>
        <taxon>Lymnaeidae</taxon>
        <taxon>Lymnaea</taxon>
    </lineage>
</organism>
<keyword evidence="4" id="KW-0106">Calcium</keyword>
<dbReference type="PROSITE" id="PS50222">
    <property type="entry name" value="EF_HAND_2"/>
    <property type="match status" value="3"/>
</dbReference>
<comment type="subcellular location">
    <subcellularLocation>
        <location evidence="1">Membrane</location>
    </subcellularLocation>
</comment>
<dbReference type="SMART" id="SM00054">
    <property type="entry name" value="EFh"/>
    <property type="match status" value="3"/>
</dbReference>
<feature type="compositionally biased region" description="Basic and acidic residues" evidence="6">
    <location>
        <begin position="178"/>
        <end position="194"/>
    </location>
</feature>
<keyword evidence="5" id="KW-0472">Membrane</keyword>
<gene>
    <name evidence="8" type="ORF">GSLYS_00018704001</name>
</gene>
<evidence type="ECO:0000313" key="8">
    <source>
        <dbReference type="EMBL" id="CAL1545221.1"/>
    </source>
</evidence>
<evidence type="ECO:0000256" key="1">
    <source>
        <dbReference type="ARBA" id="ARBA00004370"/>
    </source>
</evidence>
<dbReference type="FunFam" id="1.10.238.10:FF:000003">
    <property type="entry name" value="Calmodulin A"/>
    <property type="match status" value="1"/>
</dbReference>
<feature type="compositionally biased region" description="Low complexity" evidence="6">
    <location>
        <begin position="196"/>
        <end position="209"/>
    </location>
</feature>
<dbReference type="GO" id="GO:0005509">
    <property type="term" value="F:calcium ion binding"/>
    <property type="evidence" value="ECO:0007669"/>
    <property type="project" value="InterPro"/>
</dbReference>
<dbReference type="GO" id="GO:0060170">
    <property type="term" value="C:ciliary membrane"/>
    <property type="evidence" value="ECO:0007669"/>
    <property type="project" value="TreeGrafter"/>
</dbReference>
<evidence type="ECO:0000256" key="6">
    <source>
        <dbReference type="SAM" id="MobiDB-lite"/>
    </source>
</evidence>